<evidence type="ECO:0000313" key="3">
    <source>
        <dbReference type="Proteomes" id="UP000489600"/>
    </source>
</evidence>
<comment type="caution">
    <text evidence="2">The sequence shown here is derived from an EMBL/GenBank/DDBJ whole genome shotgun (WGS) entry which is preliminary data.</text>
</comment>
<dbReference type="AlphaFoldDB" id="A0A565BDE0"/>
<gene>
    <name evidence="2" type="ORF">ANE_LOCUS10054</name>
</gene>
<name>A0A565BDE0_9BRAS</name>
<proteinExistence type="predicted"/>
<sequence>MEATKERIEKEQNKKKIVQSSLAANESGKSNDTARAIVRESIVEGGDGDGDGGSKRNGGAHKPEDILAFSRTVRNIDSSLEFKLPENVLTDQVTAWMEDEFLVVFVAKDGSHSSPPSLPPENRNVRVVEIIGDDE</sequence>
<evidence type="ECO:0000256" key="1">
    <source>
        <dbReference type="SAM" id="MobiDB-lite"/>
    </source>
</evidence>
<reference evidence="2" key="1">
    <citation type="submission" date="2019-07" db="EMBL/GenBank/DDBJ databases">
        <authorList>
            <person name="Dittberner H."/>
        </authorList>
    </citation>
    <scope>NUCLEOTIDE SEQUENCE [LARGE SCALE GENOMIC DNA]</scope>
</reference>
<organism evidence="2 3">
    <name type="scientific">Arabis nemorensis</name>
    <dbReference type="NCBI Taxonomy" id="586526"/>
    <lineage>
        <taxon>Eukaryota</taxon>
        <taxon>Viridiplantae</taxon>
        <taxon>Streptophyta</taxon>
        <taxon>Embryophyta</taxon>
        <taxon>Tracheophyta</taxon>
        <taxon>Spermatophyta</taxon>
        <taxon>Magnoliopsida</taxon>
        <taxon>eudicotyledons</taxon>
        <taxon>Gunneridae</taxon>
        <taxon>Pentapetalae</taxon>
        <taxon>rosids</taxon>
        <taxon>malvids</taxon>
        <taxon>Brassicales</taxon>
        <taxon>Brassicaceae</taxon>
        <taxon>Arabideae</taxon>
        <taxon>Arabis</taxon>
    </lineage>
</organism>
<dbReference type="Proteomes" id="UP000489600">
    <property type="component" value="Unassembled WGS sequence"/>
</dbReference>
<dbReference type="EMBL" id="CABITT030000003">
    <property type="protein sequence ID" value="VVA99609.1"/>
    <property type="molecule type" value="Genomic_DNA"/>
</dbReference>
<accession>A0A565BDE0</accession>
<feature type="compositionally biased region" description="Polar residues" evidence="1">
    <location>
        <begin position="18"/>
        <end position="33"/>
    </location>
</feature>
<keyword evidence="3" id="KW-1185">Reference proteome</keyword>
<protein>
    <submittedName>
        <fullName evidence="2">Uncharacterized protein</fullName>
    </submittedName>
</protein>
<evidence type="ECO:0000313" key="2">
    <source>
        <dbReference type="EMBL" id="VVA99609.1"/>
    </source>
</evidence>
<dbReference type="OrthoDB" id="687180at2759"/>
<feature type="region of interest" description="Disordered" evidence="1">
    <location>
        <begin position="1"/>
        <end position="63"/>
    </location>
</feature>
<feature type="compositionally biased region" description="Basic and acidic residues" evidence="1">
    <location>
        <begin position="1"/>
        <end position="14"/>
    </location>
</feature>